<dbReference type="Gene3D" id="2.130.10.10">
    <property type="entry name" value="YVTN repeat-like/Quinoprotein amine dehydrogenase"/>
    <property type="match status" value="4"/>
</dbReference>
<reference evidence="3 4" key="1">
    <citation type="submission" date="2018-05" db="EMBL/GenBank/DDBJ databases">
        <title>Chitinophaga sp. K3CV102501T nov., isolated from isolated from a monsoon evergreen broad-leaved forest soil.</title>
        <authorList>
            <person name="Lv Y."/>
        </authorList>
    </citation>
    <scope>NUCLEOTIDE SEQUENCE [LARGE SCALE GENOMIC DNA]</scope>
    <source>
        <strain evidence="3 4">GDMCC 1.1325</strain>
    </source>
</reference>
<dbReference type="RefSeq" id="WP_113619126.1">
    <property type="nucleotide sequence ID" value="NZ_QFFJ01000002.1"/>
</dbReference>
<dbReference type="InterPro" id="IPR000421">
    <property type="entry name" value="FA58C"/>
</dbReference>
<evidence type="ECO:0000313" key="4">
    <source>
        <dbReference type="Proteomes" id="UP000253410"/>
    </source>
</evidence>
<dbReference type="InterPro" id="IPR026444">
    <property type="entry name" value="Secre_tail"/>
</dbReference>
<name>A0A365XVH5_9BACT</name>
<dbReference type="PROSITE" id="PS50022">
    <property type="entry name" value="FA58C_3"/>
    <property type="match status" value="1"/>
</dbReference>
<dbReference type="Proteomes" id="UP000253410">
    <property type="component" value="Unassembled WGS sequence"/>
</dbReference>
<gene>
    <name evidence="3" type="ORF">DF182_28355</name>
</gene>
<accession>A0A365XVH5</accession>
<dbReference type="CDD" id="cd15482">
    <property type="entry name" value="Sialidase_non-viral"/>
    <property type="match status" value="1"/>
</dbReference>
<organism evidence="3 4">
    <name type="scientific">Chitinophaga flava</name>
    <dbReference type="NCBI Taxonomy" id="2259036"/>
    <lineage>
        <taxon>Bacteria</taxon>
        <taxon>Pseudomonadati</taxon>
        <taxon>Bacteroidota</taxon>
        <taxon>Chitinophagia</taxon>
        <taxon>Chitinophagales</taxon>
        <taxon>Chitinophagaceae</taxon>
        <taxon>Chitinophaga</taxon>
    </lineage>
</organism>
<feature type="chain" id="PRO_5017074151" description="F5/8 type C domain-containing protein" evidence="1">
    <location>
        <begin position="23"/>
        <end position="1432"/>
    </location>
</feature>
<comment type="caution">
    <text evidence="3">The sequence shown here is derived from an EMBL/GenBank/DDBJ whole genome shotgun (WGS) entry which is preliminary data.</text>
</comment>
<dbReference type="Pfam" id="PF00754">
    <property type="entry name" value="F5_F8_type_C"/>
    <property type="match status" value="1"/>
</dbReference>
<sequence length="1432" mass="152736">MTIRKYIFLFLSALLLSTSVVAQNYGNWRNIGPVLFPVNSSGQINGIGRVTQMKFHPSNAATVYATSVWGLWKSTDTANTWQLQGTDELPKAACASVCIDYTNDQIMYLGTGDPNYYGTALGVYKTTDGGQSWLPANSSIGNRMAVELLMSRTDHNVLIAATNDGIWKTTDGGTSWTNKLSGGQFTDMTYKASNNTTTIYAVNMAGGFYVSPDMGETWTPVALTLPASGAKGSRIAVTPADSNRVYVGMIGANDAVTGGVIYKSTNGGTSFTQVKGDVAPNLVGYNATSSGQGNYNFGIGADPVNANILYLVAHIVWKSTDGGTSWTQIQTGWWTMIHTDMHGIKVNPYNNSKVFNYNDGGIWLSTDGGVNWVPRSDGLSSTEVYHASGSPIRRDMISIGTQDNGELYYKYAGNPWFTNRGGDWGSRSAFDYNTNNQVYYYENGKRRAVTGSESSYNVPFTASNKMELEFTPANAGVAFIADTGLWRSTNITAASPAWAKLVNNTEKIKALHISNADANVVYYVTTNQKVYRSRNALATSPAFTSVAAPVATSVAASVTTIKSDTNVVYVSCGSRVYRSADQGSTFTDITGTLPPVNVIRLLEDRYATDESVYLATARGVYYRNKNMADWSLYSIGLPTVADITDIFAYNNGVADSSELRVSFYGRGVFGTKFNNAVTPLISFAATTINTTAGGSNKSGCKPYTDYIVNLTTSPAPSGDANVQLVAGSTSSAAKGIDYDVTTNGSFTSPSDTLVFASGQTTSRQVTVRVYGSKTDPASKYALLSFNVNGTTNAMADPSAQTCRVNINYPDATPVGDTARVNLTYGNGTTGGSASSPFNGTQSDKRTQTIYPGDELRAAGLQRGNIYSIAYHVISRTVTTTSSFQNFNVAIGTTSQAAFTDTQFDNSPLTTVYSGNISVTDTGWVQVPFSQPFYWDGSSSILIQSCYNNADGTDQGDNLVASISVSGANPTAFQRQTSGAGCSFTAPGYGSTRPNLIFSTQPAVTTVAGTLNASTTQYLGPNATVYFADSLGKIIAKVKNLSAFDYGCTTVEIDRAGTSAAQFWDTTRVHYLASKTLKITPANNNTAGSLNVTLYYTAAEKQGWEASTGLTWDSAKVVKVKSRISNVMTSNPSPDGAGTIYVSRDSSGMKGATIYYVSGTFNTGMGGFGTGNPGNPPVAGTCNTPIPRTQLRVSQFDSQETAGENAPATNVIDGDNSTFWHTQWYSSTAPMPHYISIYLGGAYNLSRLTYLPRQSGVNGRINAYQVHVSADSINWMQVASGNFVNSTAAQDVVFSPTVKARYVKLVTTSEVNANPWTSVAELSFTGCPDTTAPAARAASAKTSQASTQQPGNISVYPTRLQRGGSVNVLSHGNAALLLRLYDLKGRMVRLEYVNDAGTVSTGDLSAGVYLYSIFNSKQASAKPLKTGKIVITE</sequence>
<dbReference type="PANTHER" id="PTHR43739">
    <property type="entry name" value="XYLOGLUCANASE (EUROFUNG)"/>
    <property type="match status" value="1"/>
</dbReference>
<feature type="domain" description="F5/8 type C" evidence="2">
    <location>
        <begin position="1173"/>
        <end position="1326"/>
    </location>
</feature>
<dbReference type="SUPFAM" id="SSF110296">
    <property type="entry name" value="Oligoxyloglucan reducing end-specific cellobiohydrolase"/>
    <property type="match status" value="3"/>
</dbReference>
<dbReference type="GO" id="GO:0010411">
    <property type="term" value="P:xyloglucan metabolic process"/>
    <property type="evidence" value="ECO:0007669"/>
    <property type="project" value="TreeGrafter"/>
</dbReference>
<dbReference type="InterPro" id="IPR052025">
    <property type="entry name" value="Xyloglucanase_GH74"/>
</dbReference>
<keyword evidence="1" id="KW-0732">Signal</keyword>
<evidence type="ECO:0000256" key="1">
    <source>
        <dbReference type="SAM" id="SignalP"/>
    </source>
</evidence>
<dbReference type="PANTHER" id="PTHR43739:SF5">
    <property type="entry name" value="EXO-ALPHA-SIALIDASE"/>
    <property type="match status" value="1"/>
</dbReference>
<evidence type="ECO:0000259" key="2">
    <source>
        <dbReference type="PROSITE" id="PS50022"/>
    </source>
</evidence>
<dbReference type="OrthoDB" id="9757947at2"/>
<proteinExistence type="predicted"/>
<keyword evidence="4" id="KW-1185">Reference proteome</keyword>
<dbReference type="Gene3D" id="2.60.120.260">
    <property type="entry name" value="Galactose-binding domain-like"/>
    <property type="match status" value="1"/>
</dbReference>
<dbReference type="SUPFAM" id="SSF49785">
    <property type="entry name" value="Galactose-binding domain-like"/>
    <property type="match status" value="1"/>
</dbReference>
<evidence type="ECO:0000313" key="3">
    <source>
        <dbReference type="EMBL" id="RBL90377.1"/>
    </source>
</evidence>
<dbReference type="InterPro" id="IPR008979">
    <property type="entry name" value="Galactose-bd-like_sf"/>
</dbReference>
<dbReference type="InterPro" id="IPR015943">
    <property type="entry name" value="WD40/YVTN_repeat-like_dom_sf"/>
</dbReference>
<dbReference type="NCBIfam" id="TIGR04183">
    <property type="entry name" value="Por_Secre_tail"/>
    <property type="match status" value="1"/>
</dbReference>
<protein>
    <recommendedName>
        <fullName evidence="2">F5/8 type C domain-containing protein</fullName>
    </recommendedName>
</protein>
<feature type="signal peptide" evidence="1">
    <location>
        <begin position="1"/>
        <end position="22"/>
    </location>
</feature>
<dbReference type="EMBL" id="QFFJ01000002">
    <property type="protein sequence ID" value="RBL90377.1"/>
    <property type="molecule type" value="Genomic_DNA"/>
</dbReference>